<comment type="caution">
    <text evidence="2">The sequence shown here is derived from an EMBL/GenBank/DDBJ whole genome shotgun (WGS) entry which is preliminary data.</text>
</comment>
<proteinExistence type="predicted"/>
<keyword evidence="3" id="KW-1185">Reference proteome</keyword>
<accession>A0AAE0EN62</accession>
<reference evidence="2 3" key="1">
    <citation type="journal article" date="2015" name="Genome Biol. Evol.">
        <title>Comparative Genomics of a Bacterivorous Green Alga Reveals Evolutionary Causalities and Consequences of Phago-Mixotrophic Mode of Nutrition.</title>
        <authorList>
            <person name="Burns J.A."/>
            <person name="Paasch A."/>
            <person name="Narechania A."/>
            <person name="Kim E."/>
        </authorList>
    </citation>
    <scope>NUCLEOTIDE SEQUENCE [LARGE SCALE GENOMIC DNA]</scope>
    <source>
        <strain evidence="2 3">PLY_AMNH</strain>
    </source>
</reference>
<evidence type="ECO:0000313" key="3">
    <source>
        <dbReference type="Proteomes" id="UP001190700"/>
    </source>
</evidence>
<dbReference type="Proteomes" id="UP001190700">
    <property type="component" value="Unassembled WGS sequence"/>
</dbReference>
<sequence>MSSNVADLQLLLDALHVQHHTAALVDAGLFVLDSSGDAFMIGQWPAASGSGLVGVNGSGGGVSTTAGAAGISGNGTVVGTGSAPPVAGSALAAAVSVATAGASGPVRGVPAGTAGATGNPSTGTAAVGGGIRSRSSGDSGCNCGSYCFSIGY</sequence>
<gene>
    <name evidence="2" type="ORF">CYMTET_55603</name>
</gene>
<organism evidence="2 3">
    <name type="scientific">Cymbomonas tetramitiformis</name>
    <dbReference type="NCBI Taxonomy" id="36881"/>
    <lineage>
        <taxon>Eukaryota</taxon>
        <taxon>Viridiplantae</taxon>
        <taxon>Chlorophyta</taxon>
        <taxon>Pyramimonadophyceae</taxon>
        <taxon>Pyramimonadales</taxon>
        <taxon>Pyramimonadaceae</taxon>
        <taxon>Cymbomonas</taxon>
    </lineage>
</organism>
<dbReference type="EMBL" id="LGRX02035555">
    <property type="protein sequence ID" value="KAK3234114.1"/>
    <property type="molecule type" value="Genomic_DNA"/>
</dbReference>
<dbReference type="AlphaFoldDB" id="A0AAE0EN62"/>
<name>A0AAE0EN62_9CHLO</name>
<protein>
    <submittedName>
        <fullName evidence="2">Uncharacterized protein</fullName>
    </submittedName>
</protein>
<feature type="region of interest" description="Disordered" evidence="1">
    <location>
        <begin position="111"/>
        <end position="139"/>
    </location>
</feature>
<evidence type="ECO:0000256" key="1">
    <source>
        <dbReference type="SAM" id="MobiDB-lite"/>
    </source>
</evidence>
<evidence type="ECO:0000313" key="2">
    <source>
        <dbReference type="EMBL" id="KAK3234114.1"/>
    </source>
</evidence>